<proteinExistence type="predicted"/>
<dbReference type="AlphaFoldDB" id="A0A178MSC6"/>
<protein>
    <submittedName>
        <fullName evidence="1">Uncharacterized protein</fullName>
    </submittedName>
</protein>
<name>A0A178MSC6_9PROT</name>
<gene>
    <name evidence="1" type="ORF">A6A04_00980</name>
</gene>
<keyword evidence="2" id="KW-1185">Reference proteome</keyword>
<dbReference type="Proteomes" id="UP000078428">
    <property type="component" value="Unassembled WGS sequence"/>
</dbReference>
<evidence type="ECO:0000313" key="2">
    <source>
        <dbReference type="Proteomes" id="UP000078428"/>
    </source>
</evidence>
<evidence type="ECO:0000313" key="1">
    <source>
        <dbReference type="EMBL" id="OAN52298.1"/>
    </source>
</evidence>
<dbReference type="STRING" id="1285242.A6A04_00980"/>
<sequence>MFIVDLGRSRDPSYSPLTVNGPEYLFGLARYIARTISDVEVHAYLDPGMGAGLVFRGDDVDDDDVEMF</sequence>
<reference evidence="1 2" key="1">
    <citation type="submission" date="2016-04" db="EMBL/GenBank/DDBJ databases">
        <title>Draft genome sequence of freshwater magnetotactic bacteria Magnetospirillum marisnigri SP-1 and Magnetospirillum moscoviense BB-1.</title>
        <authorList>
            <person name="Koziaeva V."/>
            <person name="Dziuba M.V."/>
            <person name="Ivanov T.M."/>
            <person name="Kuznetsov B."/>
            <person name="Grouzdev D.S."/>
        </authorList>
    </citation>
    <scope>NUCLEOTIDE SEQUENCE [LARGE SCALE GENOMIC DNA]</scope>
    <source>
        <strain evidence="1 2">SP-1</strain>
    </source>
</reference>
<organism evidence="1 2">
    <name type="scientific">Paramagnetospirillum marisnigri</name>
    <dbReference type="NCBI Taxonomy" id="1285242"/>
    <lineage>
        <taxon>Bacteria</taxon>
        <taxon>Pseudomonadati</taxon>
        <taxon>Pseudomonadota</taxon>
        <taxon>Alphaproteobacteria</taxon>
        <taxon>Rhodospirillales</taxon>
        <taxon>Magnetospirillaceae</taxon>
        <taxon>Paramagnetospirillum</taxon>
    </lineage>
</organism>
<accession>A0A178MSC6</accession>
<dbReference type="OrthoDB" id="7365818at2"/>
<comment type="caution">
    <text evidence="1">The sequence shown here is derived from an EMBL/GenBank/DDBJ whole genome shotgun (WGS) entry which is preliminary data.</text>
</comment>
<dbReference type="EMBL" id="LWQT01000044">
    <property type="protein sequence ID" value="OAN52298.1"/>
    <property type="molecule type" value="Genomic_DNA"/>
</dbReference>
<dbReference type="RefSeq" id="WP_068491178.1">
    <property type="nucleotide sequence ID" value="NZ_LWQT01000044.1"/>
</dbReference>